<evidence type="ECO:0000256" key="1">
    <source>
        <dbReference type="ARBA" id="ARBA00022737"/>
    </source>
</evidence>
<dbReference type="SUPFAM" id="SSF52540">
    <property type="entry name" value="P-loop containing nucleoside triphosphate hydrolases"/>
    <property type="match status" value="2"/>
</dbReference>
<evidence type="ECO:0000313" key="4">
    <source>
        <dbReference type="Proteomes" id="UP000001861"/>
    </source>
</evidence>
<accession>A8N0S7</accession>
<dbReference type="Pfam" id="PF24883">
    <property type="entry name" value="NPHP3_N"/>
    <property type="match status" value="1"/>
</dbReference>
<keyword evidence="1" id="KW-0677">Repeat</keyword>
<dbReference type="AlphaFoldDB" id="A8N0S7"/>
<dbReference type="Gene3D" id="3.40.50.300">
    <property type="entry name" value="P-loop containing nucleotide triphosphate hydrolases"/>
    <property type="match status" value="1"/>
</dbReference>
<dbReference type="eggNOG" id="ENOG502S7Z6">
    <property type="taxonomic scope" value="Eukaryota"/>
</dbReference>
<dbReference type="InterPro" id="IPR056884">
    <property type="entry name" value="NPHP3-like_N"/>
</dbReference>
<protein>
    <submittedName>
        <fullName evidence="3">NWD2</fullName>
    </submittedName>
</protein>
<dbReference type="PANTHER" id="PTHR10039">
    <property type="entry name" value="AMELOGENIN"/>
    <property type="match status" value="1"/>
</dbReference>
<evidence type="ECO:0000313" key="3">
    <source>
        <dbReference type="EMBL" id="EAU93311.2"/>
    </source>
</evidence>
<dbReference type="GeneID" id="6004901"/>
<dbReference type="OrthoDB" id="3014077at2759"/>
<proteinExistence type="predicted"/>
<reference evidence="3 4" key="1">
    <citation type="journal article" date="2010" name="Proc. Natl. Acad. Sci. U.S.A.">
        <title>Insights into evolution of multicellular fungi from the assembled chromosomes of the mushroom Coprinopsis cinerea (Coprinus cinereus).</title>
        <authorList>
            <person name="Stajich J.E."/>
            <person name="Wilke S.K."/>
            <person name="Ahren D."/>
            <person name="Au C.H."/>
            <person name="Birren B.W."/>
            <person name="Borodovsky M."/>
            <person name="Burns C."/>
            <person name="Canback B."/>
            <person name="Casselton L.A."/>
            <person name="Cheng C.K."/>
            <person name="Deng J."/>
            <person name="Dietrich F.S."/>
            <person name="Fargo D.C."/>
            <person name="Farman M.L."/>
            <person name="Gathman A.C."/>
            <person name="Goldberg J."/>
            <person name="Guigo R."/>
            <person name="Hoegger P.J."/>
            <person name="Hooker J.B."/>
            <person name="Huggins A."/>
            <person name="James T.Y."/>
            <person name="Kamada T."/>
            <person name="Kilaru S."/>
            <person name="Kodira C."/>
            <person name="Kues U."/>
            <person name="Kupfer D."/>
            <person name="Kwan H.S."/>
            <person name="Lomsadze A."/>
            <person name="Li W."/>
            <person name="Lilly W.W."/>
            <person name="Ma L.J."/>
            <person name="Mackey A.J."/>
            <person name="Manning G."/>
            <person name="Martin F."/>
            <person name="Muraguchi H."/>
            <person name="Natvig D.O."/>
            <person name="Palmerini H."/>
            <person name="Ramesh M.A."/>
            <person name="Rehmeyer C.J."/>
            <person name="Roe B.A."/>
            <person name="Shenoy N."/>
            <person name="Stanke M."/>
            <person name="Ter-Hovhannisyan V."/>
            <person name="Tunlid A."/>
            <person name="Velagapudi R."/>
            <person name="Vision T.J."/>
            <person name="Zeng Q."/>
            <person name="Zolan M.E."/>
            <person name="Pukkila P.J."/>
        </authorList>
    </citation>
    <scope>NUCLEOTIDE SEQUENCE [LARGE SCALE GENOMIC DNA]</scope>
    <source>
        <strain evidence="4">Okayama-7 / 130 / ATCC MYA-4618 / FGSC 9003</strain>
    </source>
</reference>
<dbReference type="EMBL" id="AACS02000001">
    <property type="protein sequence ID" value="EAU93311.2"/>
    <property type="molecule type" value="Genomic_DNA"/>
</dbReference>
<dbReference type="HOGENOM" id="CLU_334633_0_0_1"/>
<comment type="caution">
    <text evidence="3">The sequence shown here is derived from an EMBL/GenBank/DDBJ whole genome shotgun (WGS) entry which is preliminary data.</text>
</comment>
<feature type="domain" description="Nephrocystin 3-like N-terminal" evidence="2">
    <location>
        <begin position="74"/>
        <end position="230"/>
    </location>
</feature>
<keyword evidence="4" id="KW-1185">Reference proteome</keyword>
<dbReference type="PANTHER" id="PTHR10039:SF14">
    <property type="entry name" value="NACHT DOMAIN-CONTAINING PROTEIN"/>
    <property type="match status" value="1"/>
</dbReference>
<dbReference type="Proteomes" id="UP000001861">
    <property type="component" value="Unassembled WGS sequence"/>
</dbReference>
<dbReference type="STRING" id="240176.A8N0S7"/>
<organism evidence="3 4">
    <name type="scientific">Coprinopsis cinerea (strain Okayama-7 / 130 / ATCC MYA-4618 / FGSC 9003)</name>
    <name type="common">Inky cap fungus</name>
    <name type="synonym">Hormographiella aspergillata</name>
    <dbReference type="NCBI Taxonomy" id="240176"/>
    <lineage>
        <taxon>Eukaryota</taxon>
        <taxon>Fungi</taxon>
        <taxon>Dikarya</taxon>
        <taxon>Basidiomycota</taxon>
        <taxon>Agaricomycotina</taxon>
        <taxon>Agaricomycetes</taxon>
        <taxon>Agaricomycetidae</taxon>
        <taxon>Agaricales</taxon>
        <taxon>Agaricineae</taxon>
        <taxon>Psathyrellaceae</taxon>
        <taxon>Coprinopsis</taxon>
    </lineage>
</organism>
<evidence type="ECO:0000259" key="2">
    <source>
        <dbReference type="Pfam" id="PF24883"/>
    </source>
</evidence>
<name>A8N0S7_COPC7</name>
<dbReference type="InterPro" id="IPR027417">
    <property type="entry name" value="P-loop_NTPase"/>
</dbReference>
<dbReference type="VEuPathDB" id="FungiDB:CC1G_08624"/>
<gene>
    <name evidence="3" type="ORF">CC1G_08624</name>
</gene>
<dbReference type="InParanoid" id="A8N0S7"/>
<dbReference type="RefSeq" id="XP_001828478.2">
    <property type="nucleotide sequence ID" value="XM_001828426.2"/>
</dbReference>
<sequence>MPLFQNAQNLTINGGNFNDFSTSGLDPLVYLEQYSAPGAMHDSMERYPPPRCHAETRRRALETIEHWGTLPRADRRKRLFWLHGPVGMGKTAIAQTIAEEFEAKGILGASFFFSRTDPNRDRAERFVASLALQLAISIPALKPHVGAALRANPAILRKALPIQLQKLIIEPFRKIPPFDEDKVVDIDGLDECEGSRPGAQDKEKEQLLILHLIETMIDADLPLNFFLASRPEAWIQEAFEDSPTLSITTQRMDLSVDSQRDTDIERYFRDHLERIRHSKKHRLCFSKLTEPWPCELAVEVAIHRASGQFAYIDVIIRYVDDPYGNPVTRLEEITLGRARSGLNAMDQLFDLYRRILEAHPNREEMRHALGCLLIPIRQRPIGRPLSLAFRAYDRIVGDGPGYMARALRGLHSLVRVPSSGLYAGSETTEDPEEVELGDEIEDRQVMYHNSLLEYLRRPELAGSDLHLDHSYYSFYFHYRCLVYLAKSRSFSPCTASSEREEPEIRTYAAESCPIRGWLWLPLLPQEEMTNLALDYARLFLEHDASTDLQFGTDAWMASRVAGIESRMMSSFDYFLDEARLFRRCLNHWRCMLRRHFTAKANDLSSRDGEFLQRLFISIHLLAMDPRVPHSFKIGPHEHFPAEPSLYFDNVEVRLFLQSVGLTKTLCCTGKLPTRCSLSTTPIVAVFTHLPADFWHLMEAAYPGFGSIVECAIPSLINRLWTDSCISGLATPRTDDSKLAFDFSFPFDFKAASDDWRRREIPDVTLEATIDDLNLLIQFSDTLFEFLPRIPTPEEIDFLQNPLAEGQIARVWMTSLKSIGVSVIVQCILEKNISMALALLNLWDMAKEKVEWLSVNPPRRPRVIAFFEDFRRDPEAFIKALI</sequence>
<dbReference type="KEGG" id="cci:CC1G_08624"/>